<dbReference type="InterPro" id="IPR011059">
    <property type="entry name" value="Metal-dep_hydrolase_composite"/>
</dbReference>
<dbReference type="Gene3D" id="3.20.20.140">
    <property type="entry name" value="Metal-dependent hydrolases"/>
    <property type="match status" value="1"/>
</dbReference>
<comment type="caution">
    <text evidence="3">The sequence shown here is derived from an EMBL/GenBank/DDBJ whole genome shotgun (WGS) entry which is preliminary data.</text>
</comment>
<dbReference type="AlphaFoldDB" id="A0A645BZY2"/>
<reference evidence="3" key="1">
    <citation type="submission" date="2019-08" db="EMBL/GenBank/DDBJ databases">
        <authorList>
            <person name="Kucharzyk K."/>
            <person name="Murdoch R.W."/>
            <person name="Higgins S."/>
            <person name="Loffler F."/>
        </authorList>
    </citation>
    <scope>NUCLEOTIDE SEQUENCE</scope>
</reference>
<dbReference type="PANTHER" id="PTHR43794:SF11">
    <property type="entry name" value="AMIDOHYDROLASE-RELATED DOMAIN-CONTAINING PROTEIN"/>
    <property type="match status" value="1"/>
</dbReference>
<proteinExistence type="predicted"/>
<dbReference type="EMBL" id="VSSQ01023367">
    <property type="protein sequence ID" value="MPM70251.1"/>
    <property type="molecule type" value="Genomic_DNA"/>
</dbReference>
<keyword evidence="1 3" id="KW-0378">Hydrolase</keyword>
<dbReference type="EC" id="3.8.1.8" evidence="3"/>
<sequence length="246" mass="26545">MGRLQNLARTHGVRLQIHVSETEWEVRQSVADTGMTPLCYLDSIGFLSQPLILVHGVHLTPEEMLLCRRRGLTVCYNPKSNGKLGSGIAPIAELREQGVDLCLATDGAASNDLLDLFEDMRFGAMLQKLKYGDPARFGAREIFLMATEGGAKAMGLNAGRVEEGRLADLILLDLSSPSAAPVHDPLSGLVYCARAADVDSVIINGRLVMRGRRILTLDANRAVAEAVALGEKRFAEVSGSPLSSEF</sequence>
<gene>
    <name evidence="3" type="primary">atzA_5</name>
    <name evidence="3" type="ORF">SDC9_117205</name>
</gene>
<evidence type="ECO:0000313" key="3">
    <source>
        <dbReference type="EMBL" id="MPM70251.1"/>
    </source>
</evidence>
<organism evidence="3">
    <name type="scientific">bioreactor metagenome</name>
    <dbReference type="NCBI Taxonomy" id="1076179"/>
    <lineage>
        <taxon>unclassified sequences</taxon>
        <taxon>metagenomes</taxon>
        <taxon>ecological metagenomes</taxon>
    </lineage>
</organism>
<accession>A0A645BZY2</accession>
<dbReference type="InterPro" id="IPR032466">
    <property type="entry name" value="Metal_Hydrolase"/>
</dbReference>
<dbReference type="InterPro" id="IPR006680">
    <property type="entry name" value="Amidohydro-rel"/>
</dbReference>
<feature type="domain" description="Amidohydrolase-related" evidence="2">
    <location>
        <begin position="4"/>
        <end position="208"/>
    </location>
</feature>
<evidence type="ECO:0000259" key="2">
    <source>
        <dbReference type="Pfam" id="PF01979"/>
    </source>
</evidence>
<dbReference type="SUPFAM" id="SSF51556">
    <property type="entry name" value="Metallo-dependent hydrolases"/>
    <property type="match status" value="1"/>
</dbReference>
<dbReference type="PANTHER" id="PTHR43794">
    <property type="entry name" value="AMINOHYDROLASE SSNA-RELATED"/>
    <property type="match status" value="1"/>
</dbReference>
<dbReference type="Pfam" id="PF01979">
    <property type="entry name" value="Amidohydro_1"/>
    <property type="match status" value="1"/>
</dbReference>
<dbReference type="SUPFAM" id="SSF51338">
    <property type="entry name" value="Composite domain of metallo-dependent hydrolases"/>
    <property type="match status" value="1"/>
</dbReference>
<dbReference type="GO" id="GO:0018788">
    <property type="term" value="F:atrazine chlorohydrolase activity"/>
    <property type="evidence" value="ECO:0007669"/>
    <property type="project" value="UniProtKB-EC"/>
</dbReference>
<name>A0A645BZY2_9ZZZZ</name>
<evidence type="ECO:0000256" key="1">
    <source>
        <dbReference type="ARBA" id="ARBA00022801"/>
    </source>
</evidence>
<dbReference type="GO" id="GO:0016810">
    <property type="term" value="F:hydrolase activity, acting on carbon-nitrogen (but not peptide) bonds"/>
    <property type="evidence" value="ECO:0007669"/>
    <property type="project" value="InterPro"/>
</dbReference>
<protein>
    <submittedName>
        <fullName evidence="3">Atrazine chlorohydrolase</fullName>
        <ecNumber evidence="3">3.8.1.8</ecNumber>
    </submittedName>
</protein>
<dbReference type="InterPro" id="IPR050287">
    <property type="entry name" value="MTA/SAH_deaminase"/>
</dbReference>
<dbReference type="Gene3D" id="2.30.40.10">
    <property type="entry name" value="Urease, subunit C, domain 1"/>
    <property type="match status" value="1"/>
</dbReference>